<dbReference type="InterPro" id="IPR004360">
    <property type="entry name" value="Glyas_Fos-R_dOase_dom"/>
</dbReference>
<dbReference type="InterPro" id="IPR029068">
    <property type="entry name" value="Glyas_Bleomycin-R_OHBP_Dase"/>
</dbReference>
<dbReference type="InterPro" id="IPR037523">
    <property type="entry name" value="VOC_core"/>
</dbReference>
<proteinExistence type="predicted"/>
<dbReference type="Proteomes" id="UP000199421">
    <property type="component" value="Unassembled WGS sequence"/>
</dbReference>
<organism evidence="2 3">
    <name type="scientific">Olivibacter domesticus</name>
    <name type="common">Pseudosphingobacterium domesticum</name>
    <dbReference type="NCBI Taxonomy" id="407022"/>
    <lineage>
        <taxon>Bacteria</taxon>
        <taxon>Pseudomonadati</taxon>
        <taxon>Bacteroidota</taxon>
        <taxon>Sphingobacteriia</taxon>
        <taxon>Sphingobacteriales</taxon>
        <taxon>Sphingobacteriaceae</taxon>
        <taxon>Olivibacter</taxon>
    </lineage>
</organism>
<dbReference type="RefSeq" id="WP_162276531.1">
    <property type="nucleotide sequence ID" value="NZ_FOAF01000001.1"/>
</dbReference>
<dbReference type="Gene3D" id="3.10.180.10">
    <property type="entry name" value="2,3-Dihydroxybiphenyl 1,2-Dioxygenase, domain 1"/>
    <property type="match status" value="1"/>
</dbReference>
<name>A0A1H7IYD4_OLID1</name>
<dbReference type="STRING" id="407022.SAMN05661044_00870"/>
<dbReference type="PROSITE" id="PS51819">
    <property type="entry name" value="VOC"/>
    <property type="match status" value="1"/>
</dbReference>
<reference evidence="3" key="1">
    <citation type="submission" date="2016-10" db="EMBL/GenBank/DDBJ databases">
        <authorList>
            <person name="Varghese N."/>
            <person name="Submissions S."/>
        </authorList>
    </citation>
    <scope>NUCLEOTIDE SEQUENCE [LARGE SCALE GENOMIC DNA]</scope>
    <source>
        <strain evidence="3">DSM 18733</strain>
    </source>
</reference>
<sequence length="120" mass="13221">MKTLGVAAVIHVKNMNQSLPYYIDILGFTIDFQYGEYIGIKHGDVLLHLSSSLNPGRKKAPGSGHVCIDCDEVDTYYAHIQEKGADISAPLDNRPYGMRDFAVDDPDGNTLVFGKSIYVL</sequence>
<dbReference type="EMBL" id="FOAF01000001">
    <property type="protein sequence ID" value="SEK67531.1"/>
    <property type="molecule type" value="Genomic_DNA"/>
</dbReference>
<evidence type="ECO:0000259" key="1">
    <source>
        <dbReference type="PROSITE" id="PS51819"/>
    </source>
</evidence>
<dbReference type="AlphaFoldDB" id="A0A1H7IYD4"/>
<evidence type="ECO:0000313" key="2">
    <source>
        <dbReference type="EMBL" id="SEK67531.1"/>
    </source>
</evidence>
<gene>
    <name evidence="2" type="ORF">SAMN05661044_00870</name>
</gene>
<evidence type="ECO:0000313" key="3">
    <source>
        <dbReference type="Proteomes" id="UP000199421"/>
    </source>
</evidence>
<keyword evidence="3" id="KW-1185">Reference proteome</keyword>
<dbReference type="SUPFAM" id="SSF54593">
    <property type="entry name" value="Glyoxalase/Bleomycin resistance protein/Dihydroxybiphenyl dioxygenase"/>
    <property type="match status" value="1"/>
</dbReference>
<feature type="domain" description="VOC" evidence="1">
    <location>
        <begin position="3"/>
        <end position="116"/>
    </location>
</feature>
<protein>
    <submittedName>
        <fullName evidence="2">Uncharacterized conserved protein PhnB, glyoxalase superfamily</fullName>
    </submittedName>
</protein>
<accession>A0A1H7IYD4</accession>
<dbReference type="Pfam" id="PF00903">
    <property type="entry name" value="Glyoxalase"/>
    <property type="match status" value="1"/>
</dbReference>